<dbReference type="EMBL" id="JADQTO010000002">
    <property type="protein sequence ID" value="MBG0560463.1"/>
    <property type="molecule type" value="Genomic_DNA"/>
</dbReference>
<keyword evidence="2" id="KW-0812">Transmembrane</keyword>
<protein>
    <submittedName>
        <fullName evidence="3">Uncharacterized protein</fullName>
    </submittedName>
</protein>
<feature type="transmembrane region" description="Helical" evidence="2">
    <location>
        <begin position="6"/>
        <end position="28"/>
    </location>
</feature>
<evidence type="ECO:0000313" key="3">
    <source>
        <dbReference type="EMBL" id="MBG0560463.1"/>
    </source>
</evidence>
<evidence type="ECO:0000313" key="4">
    <source>
        <dbReference type="Proteomes" id="UP000598146"/>
    </source>
</evidence>
<keyword evidence="2" id="KW-1133">Transmembrane helix</keyword>
<sequence length="95" mass="9342">MVSFVLLLGAFMVLILFTISAIAAVLIFRAAKRGRPVGGGRSHRSRHSDSGPFYSSSHDGGGSSDDHSWGDSGGSSWGDSGGGGGDSGGGGGGGD</sequence>
<reference evidence="3" key="1">
    <citation type="submission" date="2020-11" db="EMBL/GenBank/DDBJ databases">
        <title>Isolation and identification of active actinomycetes.</title>
        <authorList>
            <person name="Sun X."/>
        </authorList>
    </citation>
    <scope>NUCLEOTIDE SEQUENCE</scope>
    <source>
        <strain evidence="3">NEAU-A11</strain>
    </source>
</reference>
<feature type="region of interest" description="Disordered" evidence="1">
    <location>
        <begin position="34"/>
        <end position="95"/>
    </location>
</feature>
<comment type="caution">
    <text evidence="3">The sequence shown here is derived from an EMBL/GenBank/DDBJ whole genome shotgun (WGS) entry which is preliminary data.</text>
</comment>
<organism evidence="3 4">
    <name type="scientific">Actinoplanes aureus</name>
    <dbReference type="NCBI Taxonomy" id="2792083"/>
    <lineage>
        <taxon>Bacteria</taxon>
        <taxon>Bacillati</taxon>
        <taxon>Actinomycetota</taxon>
        <taxon>Actinomycetes</taxon>
        <taxon>Micromonosporales</taxon>
        <taxon>Micromonosporaceae</taxon>
        <taxon>Actinoplanes</taxon>
    </lineage>
</organism>
<evidence type="ECO:0000256" key="2">
    <source>
        <dbReference type="SAM" id="Phobius"/>
    </source>
</evidence>
<gene>
    <name evidence="3" type="ORF">I4J89_03150</name>
</gene>
<dbReference type="RefSeq" id="WP_196412290.1">
    <property type="nucleotide sequence ID" value="NZ_JADQTO010000002.1"/>
</dbReference>
<dbReference type="AlphaFoldDB" id="A0A931C6P4"/>
<dbReference type="Proteomes" id="UP000598146">
    <property type="component" value="Unassembled WGS sequence"/>
</dbReference>
<feature type="compositionally biased region" description="Gly residues" evidence="1">
    <location>
        <begin position="71"/>
        <end position="95"/>
    </location>
</feature>
<proteinExistence type="predicted"/>
<name>A0A931C6P4_9ACTN</name>
<evidence type="ECO:0000256" key="1">
    <source>
        <dbReference type="SAM" id="MobiDB-lite"/>
    </source>
</evidence>
<accession>A0A931C6P4</accession>
<keyword evidence="4" id="KW-1185">Reference proteome</keyword>
<feature type="compositionally biased region" description="Basic residues" evidence="1">
    <location>
        <begin position="34"/>
        <end position="46"/>
    </location>
</feature>
<keyword evidence="2" id="KW-0472">Membrane</keyword>